<name>A0A2H1JSK5_BRELN</name>
<evidence type="ECO:0000259" key="2">
    <source>
        <dbReference type="Pfam" id="PF09983"/>
    </source>
</evidence>
<dbReference type="RefSeq" id="WP_101555314.1">
    <property type="nucleotide sequence ID" value="NZ_FXYY01000016.1"/>
</dbReference>
<dbReference type="Proteomes" id="UP000234641">
    <property type="component" value="Unassembled WGS sequence"/>
</dbReference>
<protein>
    <recommendedName>
        <fullName evidence="6">Wadjet protein JetD C-terminal domain-containing protein</fullName>
    </recommendedName>
</protein>
<evidence type="ECO:0000313" key="5">
    <source>
        <dbReference type="Proteomes" id="UP000234641"/>
    </source>
</evidence>
<dbReference type="EMBL" id="FXYY01000016">
    <property type="protein sequence ID" value="SMX90324.1"/>
    <property type="molecule type" value="Genomic_DNA"/>
</dbReference>
<evidence type="ECO:0008006" key="6">
    <source>
        <dbReference type="Google" id="ProtNLM"/>
    </source>
</evidence>
<dbReference type="InterPro" id="IPR024534">
    <property type="entry name" value="JetD_C"/>
</dbReference>
<evidence type="ECO:0000313" key="4">
    <source>
        <dbReference type="EMBL" id="SMX90324.1"/>
    </source>
</evidence>
<gene>
    <name evidence="4" type="ORF">BLIN9172_02441</name>
</gene>
<accession>A0A2H1JSK5</accession>
<feature type="domain" description="Wadjet protein JetD C-terminal" evidence="2">
    <location>
        <begin position="253"/>
        <end position="418"/>
    </location>
</feature>
<feature type="region of interest" description="Disordered" evidence="1">
    <location>
        <begin position="429"/>
        <end position="453"/>
    </location>
</feature>
<reference evidence="4 5" key="1">
    <citation type="submission" date="2017-03" db="EMBL/GenBank/DDBJ databases">
        <authorList>
            <person name="Afonso C.L."/>
            <person name="Miller P.J."/>
            <person name="Scott M.A."/>
            <person name="Spackman E."/>
            <person name="Goraichik I."/>
            <person name="Dimitrov K.M."/>
            <person name="Suarez D.L."/>
            <person name="Swayne D.E."/>
        </authorList>
    </citation>
    <scope>NUCLEOTIDE SEQUENCE [LARGE SCALE GENOMIC DNA]</scope>
    <source>
        <strain evidence="4 5">ATCC 9172</strain>
    </source>
</reference>
<evidence type="ECO:0000256" key="1">
    <source>
        <dbReference type="SAM" id="MobiDB-lite"/>
    </source>
</evidence>
<organism evidence="4 5">
    <name type="scientific">Brevibacterium linens ATCC 9172</name>
    <dbReference type="NCBI Taxonomy" id="1255617"/>
    <lineage>
        <taxon>Bacteria</taxon>
        <taxon>Bacillati</taxon>
        <taxon>Actinomycetota</taxon>
        <taxon>Actinomycetes</taxon>
        <taxon>Micrococcales</taxon>
        <taxon>Brevibacteriaceae</taxon>
        <taxon>Brevibacterium</taxon>
    </lineage>
</organism>
<sequence length="453" mass="49188">MTMLSVAEARAKARKRLSSSMASWAAEQVEEVRIEVALKPPTEKQVLSDQAAAANWAGSWRAVRERAGAAAAGAPAELEIDWEERSWVRVGRQRVPVRLRLLTPDAVAAFVGGDTARDWRILRDRAQLIRERLGPVSNGTEAIGDADAEAVEDGTSLAAAIRSQSKRILSLSDAAFVTVIDVVDWLCTHPLGSLRPRQLPIRGVDSKWFETHRSLVTALLGGIGHADAVTVLDAEPRLRLRILDGTLIGAVDHEVTVDRTSVRAAAASLDDVTAPISRLGRLPVSPRLVFVFENLESVLAMPDWPGAVAVHGSGYAVDGVARLDWIDGARVIYWGDLDSHGFAILNRLRSHLPEVESVLMDEATLLAHQDLWVPEPKPSTGTFAHLTGTEARALERLHAEGGVRLEQERIPWDTALNRLRTAAEVETSGHLGAGTGRGVGTERRFGEGLDDER</sequence>
<feature type="domain" description="DUF3322" evidence="3">
    <location>
        <begin position="8"/>
        <end position="220"/>
    </location>
</feature>
<evidence type="ECO:0000259" key="3">
    <source>
        <dbReference type="Pfam" id="PF11795"/>
    </source>
</evidence>
<dbReference type="AlphaFoldDB" id="A0A2H1JSK5"/>
<proteinExistence type="predicted"/>
<dbReference type="InterPro" id="IPR024537">
    <property type="entry name" value="DUF3322"/>
</dbReference>
<dbReference type="Pfam" id="PF09983">
    <property type="entry name" value="JetD_C"/>
    <property type="match status" value="1"/>
</dbReference>
<dbReference type="Pfam" id="PF11795">
    <property type="entry name" value="DUF3322"/>
    <property type="match status" value="1"/>
</dbReference>